<gene>
    <name evidence="2" type="ORF">XAT740_LOCUS38969</name>
</gene>
<feature type="compositionally biased region" description="Low complexity" evidence="1">
    <location>
        <begin position="9"/>
        <end position="19"/>
    </location>
</feature>
<evidence type="ECO:0000313" key="3">
    <source>
        <dbReference type="Proteomes" id="UP000663828"/>
    </source>
</evidence>
<dbReference type="AlphaFoldDB" id="A0A815S981"/>
<name>A0A815S981_ADIRI</name>
<feature type="region of interest" description="Disordered" evidence="1">
    <location>
        <begin position="67"/>
        <end position="123"/>
    </location>
</feature>
<reference evidence="2" key="1">
    <citation type="submission" date="2021-02" db="EMBL/GenBank/DDBJ databases">
        <authorList>
            <person name="Nowell W R."/>
        </authorList>
    </citation>
    <scope>NUCLEOTIDE SEQUENCE</scope>
</reference>
<sequence length="123" mass="13129">MYHSVTFVEEPSTCSSSEPTKSDISASSNPRSIIPATGSVEIGVDSGTVFADSSKFIAAGIRRQGNVAKNLIPPPPPPYSSGDTDEDVDYAPDDEHPVPILRESAESKKEATNKFPTLDNHLL</sequence>
<dbReference type="EMBL" id="CAJNOR010004269">
    <property type="protein sequence ID" value="CAF1488909.1"/>
    <property type="molecule type" value="Genomic_DNA"/>
</dbReference>
<dbReference type="Proteomes" id="UP000663828">
    <property type="component" value="Unassembled WGS sequence"/>
</dbReference>
<accession>A0A815S981</accession>
<feature type="region of interest" description="Disordered" evidence="1">
    <location>
        <begin position="1"/>
        <end position="33"/>
    </location>
</feature>
<evidence type="ECO:0000313" key="2">
    <source>
        <dbReference type="EMBL" id="CAF1488909.1"/>
    </source>
</evidence>
<proteinExistence type="predicted"/>
<feature type="compositionally biased region" description="Basic and acidic residues" evidence="1">
    <location>
        <begin position="93"/>
        <end position="112"/>
    </location>
</feature>
<comment type="caution">
    <text evidence="2">The sequence shown here is derived from an EMBL/GenBank/DDBJ whole genome shotgun (WGS) entry which is preliminary data.</text>
</comment>
<feature type="compositionally biased region" description="Acidic residues" evidence="1">
    <location>
        <begin position="83"/>
        <end position="92"/>
    </location>
</feature>
<protein>
    <submittedName>
        <fullName evidence="2">Uncharacterized protein</fullName>
    </submittedName>
</protein>
<evidence type="ECO:0000256" key="1">
    <source>
        <dbReference type="SAM" id="MobiDB-lite"/>
    </source>
</evidence>
<organism evidence="2 3">
    <name type="scientific">Adineta ricciae</name>
    <name type="common">Rotifer</name>
    <dbReference type="NCBI Taxonomy" id="249248"/>
    <lineage>
        <taxon>Eukaryota</taxon>
        <taxon>Metazoa</taxon>
        <taxon>Spiralia</taxon>
        <taxon>Gnathifera</taxon>
        <taxon>Rotifera</taxon>
        <taxon>Eurotatoria</taxon>
        <taxon>Bdelloidea</taxon>
        <taxon>Adinetida</taxon>
        <taxon>Adinetidae</taxon>
        <taxon>Adineta</taxon>
    </lineage>
</organism>
<keyword evidence="3" id="KW-1185">Reference proteome</keyword>